<dbReference type="InterPro" id="IPR050595">
    <property type="entry name" value="Bact_response_regulator"/>
</dbReference>
<sequence>MEIQKTSLLIVEDDKFLRTLLVGRLKEEGYAVTEAEDGQTALKILGALEPHLVVLDLLMPDIDGFEVLRRMKERPALAKTPTIVLSNMGSAEDISKAKAMGVADYLVKANYTLDDILAKIKEVLKATYF</sequence>
<keyword evidence="1 2" id="KW-0597">Phosphoprotein</keyword>
<evidence type="ECO:0000259" key="3">
    <source>
        <dbReference type="PROSITE" id="PS50110"/>
    </source>
</evidence>
<dbReference type="AlphaFoldDB" id="A0A1G2KS64"/>
<dbReference type="Proteomes" id="UP000177811">
    <property type="component" value="Unassembled WGS sequence"/>
</dbReference>
<dbReference type="InterPro" id="IPR001789">
    <property type="entry name" value="Sig_transdc_resp-reg_receiver"/>
</dbReference>
<reference evidence="4 5" key="1">
    <citation type="journal article" date="2016" name="Nat. Commun.">
        <title>Thousands of microbial genomes shed light on interconnected biogeochemical processes in an aquifer system.</title>
        <authorList>
            <person name="Anantharaman K."/>
            <person name="Brown C.T."/>
            <person name="Hug L.A."/>
            <person name="Sharon I."/>
            <person name="Castelle C.J."/>
            <person name="Probst A.J."/>
            <person name="Thomas B.C."/>
            <person name="Singh A."/>
            <person name="Wilkins M.J."/>
            <person name="Karaoz U."/>
            <person name="Brodie E.L."/>
            <person name="Williams K.H."/>
            <person name="Hubbard S.S."/>
            <person name="Banfield J.F."/>
        </authorList>
    </citation>
    <scope>NUCLEOTIDE SEQUENCE [LARGE SCALE GENOMIC DNA]</scope>
</reference>
<dbReference type="PROSITE" id="PS50110">
    <property type="entry name" value="RESPONSE_REGULATORY"/>
    <property type="match status" value="1"/>
</dbReference>
<proteinExistence type="predicted"/>
<feature type="domain" description="Response regulatory" evidence="3">
    <location>
        <begin position="7"/>
        <end position="123"/>
    </location>
</feature>
<comment type="caution">
    <text evidence="4">The sequence shown here is derived from an EMBL/GenBank/DDBJ whole genome shotgun (WGS) entry which is preliminary data.</text>
</comment>
<dbReference type="PANTHER" id="PTHR44591:SF3">
    <property type="entry name" value="RESPONSE REGULATORY DOMAIN-CONTAINING PROTEIN"/>
    <property type="match status" value="1"/>
</dbReference>
<evidence type="ECO:0000313" key="5">
    <source>
        <dbReference type="Proteomes" id="UP000177811"/>
    </source>
</evidence>
<dbReference type="PANTHER" id="PTHR44591">
    <property type="entry name" value="STRESS RESPONSE REGULATOR PROTEIN 1"/>
    <property type="match status" value="1"/>
</dbReference>
<dbReference type="CDD" id="cd17574">
    <property type="entry name" value="REC_OmpR"/>
    <property type="match status" value="1"/>
</dbReference>
<evidence type="ECO:0000313" key="4">
    <source>
        <dbReference type="EMBL" id="OHA01249.1"/>
    </source>
</evidence>
<feature type="modified residue" description="4-aspartylphosphate" evidence="2">
    <location>
        <position position="56"/>
    </location>
</feature>
<dbReference type="SUPFAM" id="SSF52172">
    <property type="entry name" value="CheY-like"/>
    <property type="match status" value="1"/>
</dbReference>
<protein>
    <recommendedName>
        <fullName evidence="3">Response regulatory domain-containing protein</fullName>
    </recommendedName>
</protein>
<organism evidence="4 5">
    <name type="scientific">Candidatus Sungbacteria bacterium RIFCSPHIGHO2_02_FULL_51_29</name>
    <dbReference type="NCBI Taxonomy" id="1802273"/>
    <lineage>
        <taxon>Bacteria</taxon>
        <taxon>Candidatus Sungiibacteriota</taxon>
    </lineage>
</organism>
<dbReference type="Pfam" id="PF00072">
    <property type="entry name" value="Response_reg"/>
    <property type="match status" value="1"/>
</dbReference>
<dbReference type="SMART" id="SM00448">
    <property type="entry name" value="REC"/>
    <property type="match status" value="1"/>
</dbReference>
<name>A0A1G2KS64_9BACT</name>
<evidence type="ECO:0000256" key="1">
    <source>
        <dbReference type="ARBA" id="ARBA00022553"/>
    </source>
</evidence>
<dbReference type="EMBL" id="MHQL01000067">
    <property type="protein sequence ID" value="OHA01249.1"/>
    <property type="molecule type" value="Genomic_DNA"/>
</dbReference>
<dbReference type="GO" id="GO:0000160">
    <property type="term" value="P:phosphorelay signal transduction system"/>
    <property type="evidence" value="ECO:0007669"/>
    <property type="project" value="InterPro"/>
</dbReference>
<dbReference type="InterPro" id="IPR011006">
    <property type="entry name" value="CheY-like_superfamily"/>
</dbReference>
<accession>A0A1G2KS64</accession>
<gene>
    <name evidence="4" type="ORF">A3C16_02875</name>
</gene>
<evidence type="ECO:0000256" key="2">
    <source>
        <dbReference type="PROSITE-ProRule" id="PRU00169"/>
    </source>
</evidence>
<dbReference type="Gene3D" id="3.40.50.2300">
    <property type="match status" value="1"/>
</dbReference>